<comment type="caution">
    <text evidence="9">The sequence shown here is derived from an EMBL/GenBank/DDBJ whole genome shotgun (WGS) entry which is preliminary data.</text>
</comment>
<dbReference type="Pfam" id="PF00528">
    <property type="entry name" value="BPD_transp_1"/>
    <property type="match status" value="1"/>
</dbReference>
<accession>A0ABS7C771</accession>
<dbReference type="EMBL" id="JAHZIK010000612">
    <property type="protein sequence ID" value="MBW7456575.1"/>
    <property type="molecule type" value="Genomic_DNA"/>
</dbReference>
<evidence type="ECO:0000256" key="2">
    <source>
        <dbReference type="ARBA" id="ARBA00022448"/>
    </source>
</evidence>
<protein>
    <submittedName>
        <fullName evidence="9">Carbohydrate ABC transporter permease</fullName>
    </submittedName>
</protein>
<dbReference type="Proteomes" id="UP001519887">
    <property type="component" value="Unassembled WGS sequence"/>
</dbReference>
<evidence type="ECO:0000256" key="6">
    <source>
        <dbReference type="ARBA" id="ARBA00023136"/>
    </source>
</evidence>
<sequence length="275" mass="31069">MVLVFLITFYPFFYLLVVSFNKGMDTALGGVYFWPRAFTLENYSTFLNDPDWIKAFFVSAARTVVGAALGLFVTSLVAYGLSARQLLFKKFYYMLFIVGMYVSGGLIPYYVVLRQLHLLNTFYVFVIPTMLNIFFLIIAVSFFRDLPPEMEESAKIDGASEWTIFNRIILPVSKPLLATMALFLGVSQWNSWLDSAYFVSSDNLRTLTFRMIEIINKGNIPLDSRSAEYASQVAQVTPFSLQVTAMVIAVAPIICVYPFLQKYFVKGTTIGAVKG</sequence>
<dbReference type="PANTHER" id="PTHR43744">
    <property type="entry name" value="ABC TRANSPORTER PERMEASE PROTEIN MG189-RELATED-RELATED"/>
    <property type="match status" value="1"/>
</dbReference>
<keyword evidence="2 7" id="KW-0813">Transport</keyword>
<feature type="transmembrane region" description="Helical" evidence="7">
    <location>
        <begin position="239"/>
        <end position="260"/>
    </location>
</feature>
<keyword evidence="6 7" id="KW-0472">Membrane</keyword>
<evidence type="ECO:0000313" key="9">
    <source>
        <dbReference type="EMBL" id="MBW7456575.1"/>
    </source>
</evidence>
<proteinExistence type="inferred from homology"/>
<dbReference type="InterPro" id="IPR000515">
    <property type="entry name" value="MetI-like"/>
</dbReference>
<organism evidence="9 10">
    <name type="scientific">Paenibacillus sepulcri</name>
    <dbReference type="NCBI Taxonomy" id="359917"/>
    <lineage>
        <taxon>Bacteria</taxon>
        <taxon>Bacillati</taxon>
        <taxon>Bacillota</taxon>
        <taxon>Bacilli</taxon>
        <taxon>Bacillales</taxon>
        <taxon>Paenibacillaceae</taxon>
        <taxon>Paenibacillus</taxon>
    </lineage>
</organism>
<feature type="transmembrane region" description="Helical" evidence="7">
    <location>
        <begin position="122"/>
        <end position="143"/>
    </location>
</feature>
<evidence type="ECO:0000256" key="7">
    <source>
        <dbReference type="RuleBase" id="RU363032"/>
    </source>
</evidence>
<gene>
    <name evidence="9" type="ORF">K0U00_21280</name>
</gene>
<evidence type="ECO:0000313" key="10">
    <source>
        <dbReference type="Proteomes" id="UP001519887"/>
    </source>
</evidence>
<dbReference type="Gene3D" id="1.10.3720.10">
    <property type="entry name" value="MetI-like"/>
    <property type="match status" value="1"/>
</dbReference>
<feature type="transmembrane region" description="Helical" evidence="7">
    <location>
        <begin position="91"/>
        <end position="110"/>
    </location>
</feature>
<keyword evidence="5 7" id="KW-1133">Transmembrane helix</keyword>
<reference evidence="9 10" key="1">
    <citation type="submission" date="2021-07" db="EMBL/GenBank/DDBJ databases">
        <title>Paenibacillus radiodurans sp. nov., isolated from the southeastern edge of Tengger Desert.</title>
        <authorList>
            <person name="Zhang G."/>
        </authorList>
    </citation>
    <scope>NUCLEOTIDE SEQUENCE [LARGE SCALE GENOMIC DNA]</scope>
    <source>
        <strain evidence="9 10">CCM 7311</strain>
    </source>
</reference>
<evidence type="ECO:0000256" key="1">
    <source>
        <dbReference type="ARBA" id="ARBA00004651"/>
    </source>
</evidence>
<feature type="domain" description="ABC transmembrane type-1" evidence="8">
    <location>
        <begin position="56"/>
        <end position="254"/>
    </location>
</feature>
<dbReference type="PANTHER" id="PTHR43744:SF9">
    <property type="entry name" value="POLYGALACTURONAN_RHAMNOGALACTURONAN TRANSPORT SYSTEM PERMEASE PROTEIN YTCP"/>
    <property type="match status" value="1"/>
</dbReference>
<keyword evidence="10" id="KW-1185">Reference proteome</keyword>
<feature type="transmembrane region" description="Helical" evidence="7">
    <location>
        <begin position="164"/>
        <end position="186"/>
    </location>
</feature>
<comment type="subcellular location">
    <subcellularLocation>
        <location evidence="1 7">Cell membrane</location>
        <topology evidence="1 7">Multi-pass membrane protein</topology>
    </subcellularLocation>
</comment>
<feature type="transmembrane region" description="Helical" evidence="7">
    <location>
        <begin position="55"/>
        <end position="79"/>
    </location>
</feature>
<dbReference type="PROSITE" id="PS50928">
    <property type="entry name" value="ABC_TM1"/>
    <property type="match status" value="1"/>
</dbReference>
<evidence type="ECO:0000256" key="4">
    <source>
        <dbReference type="ARBA" id="ARBA00022692"/>
    </source>
</evidence>
<keyword evidence="4 7" id="KW-0812">Transmembrane</keyword>
<dbReference type="InterPro" id="IPR035906">
    <property type="entry name" value="MetI-like_sf"/>
</dbReference>
<evidence type="ECO:0000256" key="5">
    <source>
        <dbReference type="ARBA" id="ARBA00022989"/>
    </source>
</evidence>
<dbReference type="SUPFAM" id="SSF161098">
    <property type="entry name" value="MetI-like"/>
    <property type="match status" value="1"/>
</dbReference>
<dbReference type="CDD" id="cd06261">
    <property type="entry name" value="TM_PBP2"/>
    <property type="match status" value="1"/>
</dbReference>
<evidence type="ECO:0000256" key="3">
    <source>
        <dbReference type="ARBA" id="ARBA00022475"/>
    </source>
</evidence>
<name>A0ABS7C771_9BACL</name>
<evidence type="ECO:0000259" key="8">
    <source>
        <dbReference type="PROSITE" id="PS50928"/>
    </source>
</evidence>
<comment type="similarity">
    <text evidence="7">Belongs to the binding-protein-dependent transport system permease family.</text>
</comment>
<keyword evidence="3" id="KW-1003">Cell membrane</keyword>